<dbReference type="InterPro" id="IPR013216">
    <property type="entry name" value="Methyltransf_11"/>
</dbReference>
<reference evidence="5" key="1">
    <citation type="submission" date="2023-02" db="EMBL/GenBank/DDBJ databases">
        <title>Actinokineospora globicatena NBRC 15670.</title>
        <authorList>
            <person name="Ichikawa N."/>
            <person name="Sato H."/>
            <person name="Tonouchi N."/>
        </authorList>
    </citation>
    <scope>NUCLEOTIDE SEQUENCE</scope>
    <source>
        <strain evidence="5">NBRC 15670</strain>
    </source>
</reference>
<dbReference type="NCBIfam" id="TIGR01733">
    <property type="entry name" value="AA-adenyl-dom"/>
    <property type="match status" value="1"/>
</dbReference>
<dbReference type="FunFam" id="3.40.50.980:FF:000002">
    <property type="entry name" value="Enterobactin synthetase component F"/>
    <property type="match status" value="1"/>
</dbReference>
<dbReference type="GO" id="GO:0044550">
    <property type="term" value="P:secondary metabolite biosynthetic process"/>
    <property type="evidence" value="ECO:0007669"/>
    <property type="project" value="UniProtKB-ARBA"/>
</dbReference>
<dbReference type="InterPro" id="IPR023213">
    <property type="entry name" value="CAT-like_dom_sf"/>
</dbReference>
<dbReference type="SUPFAM" id="SSF51679">
    <property type="entry name" value="Bacterial luciferase-like"/>
    <property type="match status" value="1"/>
</dbReference>
<dbReference type="EMBL" id="BSSD01000001">
    <property type="protein sequence ID" value="GLW89718.1"/>
    <property type="molecule type" value="Genomic_DNA"/>
</dbReference>
<dbReference type="SUPFAM" id="SSF52777">
    <property type="entry name" value="CoA-dependent acyltransferases"/>
    <property type="match status" value="4"/>
</dbReference>
<dbReference type="InterPro" id="IPR036661">
    <property type="entry name" value="Luciferase-like_sf"/>
</dbReference>
<dbReference type="InterPro" id="IPR020806">
    <property type="entry name" value="PKS_PP-bd"/>
</dbReference>
<dbReference type="FunFam" id="3.30.300.30:FF:000010">
    <property type="entry name" value="Enterobactin synthetase component F"/>
    <property type="match status" value="1"/>
</dbReference>
<dbReference type="Gene3D" id="3.40.50.980">
    <property type="match status" value="4"/>
</dbReference>
<dbReference type="GO" id="GO:0031177">
    <property type="term" value="F:phosphopantetheine binding"/>
    <property type="evidence" value="ECO:0007669"/>
    <property type="project" value="InterPro"/>
</dbReference>
<dbReference type="SMART" id="SM00823">
    <property type="entry name" value="PKS_PP"/>
    <property type="match status" value="1"/>
</dbReference>
<dbReference type="Pfam" id="PF08241">
    <property type="entry name" value="Methyltransf_11"/>
    <property type="match status" value="1"/>
</dbReference>
<dbReference type="SUPFAM" id="SSF56801">
    <property type="entry name" value="Acetyl-CoA synthetase-like"/>
    <property type="match status" value="3"/>
</dbReference>
<dbReference type="GO" id="GO:0043041">
    <property type="term" value="P:amino acid activation for nonribosomal peptide biosynthetic process"/>
    <property type="evidence" value="ECO:0007669"/>
    <property type="project" value="TreeGrafter"/>
</dbReference>
<dbReference type="Gene3D" id="3.30.559.10">
    <property type="entry name" value="Chloramphenicol acetyltransferase-like domain"/>
    <property type="match status" value="2"/>
</dbReference>
<sequence length="2701" mass="287280">MTLTDEPRLLTAQTEVWTAHEVDPGNPQFTCAGYLDLAGPLHRDLFERAVRQVGAECQALMLRPDPVPDSGSGALGATVDPARAAALEVVDFSGPAAVADGPALARAWMAQDLARPLRLGVDRLVRVALIRLDDERHLFYLRYHHFLLDGYGQVLYWRRLSRVYSALAAGTEPPPSPFGALAELAEEEREYTASADHDTDRSYWLDRMAAAPDQPDLSGGAEPEPEILRTLADAPTAMREVHLAAAAHATHWSALVVAALAAYLRGVTDRGDVVIGFPVRARTTRLALTTPAMLSNEVPLRLSVSPTGSVAELVTQVADTIADALRHQRFRGEELHRLTRAGGGPDRLPAVVANVIAFDGQLRFGDCAAHVRQLSSGPVRELSVDFYGGTSDGPLGLGMGTAAGALGAGEVEAHRVRFGEFLARFVAATPDTPLGSLSVLGAAERVAIETRFNDTARDLDLSGTLPDLITAQVARTPDAVAVVAGTRELTYAELLDQAGRLASHLVERGVRPGDVVGVHARRSTDLVVSLVGVMLAGAAYLPLDPESPPARLAFQISDAQVALVLTQSGLPALEAAETIAVDEVLPTLPDTGTPEVAIGPQDAAYVIHTSGSTGRPKAVVVPHRGIVNRLAWMRDDYGVDAADRVLQKTSVGFDVSVWEFFLPLVTGARLVLLEPGAQRDPRLVAAAVARHGITLLHFVPSMLDLFLVDSGDADLSGLRHVFCSGEALRPATVAAFFERLPGGVRLHNLYGPTEAAIDVTAWECLPGRDTKSVPIGRPVANTTVHILGGDGAQVPIGVVGELYLGGVQVAAGYLNRPELTAQRFVPDPTRGTLYRTGDLARWRADGVVEFLGRNDHQVKVRGHRIEPGEVEAALLEHPSVRQAVVVAAGAEGAHRLVGYVVVDGILDHDVLRGHLGERLPAYMVPAALVPLDALPLLPNGKLDRAALPEVDAPASTSAVEPSTSDESLLLEVWAGVLGSDGFGVTDSFFGLGGDSMLAIRVRVALERDHGRTFTVAQLFASPTIRELAPLLRTVAHESTASEPFSLLDPADLDLLPDGLDDAYPLTSMQAAMLYHVSYQENSSVYRVVTSLAVPAALDVDALRAACEQTVARHPQLRISVDLARFSEPLQLVHSEVTVPVELGADLGDLDDEARARAIDEFVDLAKHTVFDLAAAPLLRFVAHPCGAAGFQLTVVEHHVVLDGWSDVVMLEEVLDRYHGVRPAEAPRSTYRDFVAAEQVALADPSARAFWSSALREATPTVLFGVDTDRGFTASRIRRFDMDLPAELVRRVRAVAQARGLPLKSVLVAAHAMALATASGQDEVLTGLVGNSRLEEAGGDGVIGVFLNTLPLPLDLAGASPVDLARRVLSWESACAPHRRYPFGQIQRDLGDAAPLAGLASYVNFMDFHRGRYRDGRSAIGMSTGVADTNYPVAVDFLIEPGGGALRGWLDCDVNALPEQLCERLAGYHRRALEAIAADPDAPVSAIDLLDTDEHRLLASWDGPVTAYDANTTLHALFEAQVARTPHARAATHRWDGVTYAELDADANRVAHRLLGAGVRPGDLVGVSVHRGTRLLAALLGVLKAGAAYVPLDPTFPLPRLRGIAADAGITCLLTAAGAPAELAEPLSCPVVDLDAEAAAVAGLPGTAPGVPTGGDDLVYVMYTSGSTGAPKGARVAHRNVVNFFAGMDERVGCGTEDVVLAVTSASFDISVLELLWPLTTGAHVVVADDGAAHNLVRADRVGGSERALGFSLFFFAAAAGADGAREGYRLVLDAARFADAHGFRAIWTPERHGHEFGGLYPNPSVMAAALAAVTERIGLRSGSAVAPLHDPVRLAEEWSLVDNLSGGRVGLAFASGWNSNDFVLAPDNFADRKRVMTEHIEQFRALWRGDPVTRTGGSGEQVPVRVFPRPVQAEPPIWLTSVGTVSTFEKAGASGANLLTHLLGQRPEALADKIAAYRAARAEAGHEGPGEVTLMVHTFMSDDPARARAQAREPFRAYLRSSTELWRTMFASTGQDFPDQDAESYVDAVIEQAIDRYFETSGLFGSPRTCAPLLRELAAAGVDEIACLIDFGVPTDAALHSLTWVDHLRRDHEDEVARAPHSVRELCLRHGVTLLQGTPSLLSAVAAEPSALAALGSARALLVGGEAFPAGLARKLLDDLPGVRVLNMYGPTETTIWSTVHELDPAHDGAVPIGTPIANTAVRVVDAHDRDVPVGVAGELLIGGDGVAAGYLDRPELTGARFVPLAGGRFYRTGDRVRRGPTGVLEFLGRVDRQVKIHGHRVEPDEVESVLSRHPDVESVAVVAVAGAAGTELVAYLTPTGVSGDPGAEQAHVRRWAEVWQETYRPDGDEFAGWTSSLTGEPIPAAQMREWLGHTVERIAAHAPAAVADIGVGVGLVLRGLAERTSEYHGVDISPAALAAAAACLGDRPLPEHVRLVRGGPEYLEGLPTDSLDAVVVNSVAQYFPGPAYLTRVLTEAARVVRPGGVIHIGDVRSVRTLPEFHTAVALQRAPVLQPVREVRAATARQVRDEPELCLSPGFFHRFAESSAEVGAVSAQLKRGRADNELTAFRFDVTLHIGPARAAAPTGVVAWADVEDLAATLAADPGALVVTGVPNRRLVRHAAAVRLLAELPDEATVWDLERELWAVDDSASPHPEDLVDVAALAGRTVRLVVPPDGSLHTVNAHFTDAKSTAARHEEAHA</sequence>
<dbReference type="InterPro" id="IPR011251">
    <property type="entry name" value="Luciferase-like_dom"/>
</dbReference>
<protein>
    <recommendedName>
        <fullName evidence="4">Carrier domain-containing protein</fullName>
    </recommendedName>
</protein>
<keyword evidence="6" id="KW-1185">Reference proteome</keyword>
<dbReference type="InterPro" id="IPR036736">
    <property type="entry name" value="ACP-like_sf"/>
</dbReference>
<dbReference type="SUPFAM" id="SSF47336">
    <property type="entry name" value="ACP-like"/>
    <property type="match status" value="1"/>
</dbReference>
<dbReference type="NCBIfam" id="TIGR04020">
    <property type="entry name" value="seco_metab_LLM"/>
    <property type="match status" value="1"/>
</dbReference>
<dbReference type="CDD" id="cd02440">
    <property type="entry name" value="AdoMet_MTases"/>
    <property type="match status" value="1"/>
</dbReference>
<dbReference type="PROSITE" id="PS00012">
    <property type="entry name" value="PHOSPHOPANTETHEINE"/>
    <property type="match status" value="1"/>
</dbReference>
<dbReference type="Gene3D" id="3.40.50.12780">
    <property type="entry name" value="N-terminal domain of ligase-like"/>
    <property type="match status" value="1"/>
</dbReference>
<comment type="caution">
    <text evidence="5">The sequence shown here is derived from an EMBL/GenBank/DDBJ whole genome shotgun (WGS) entry which is preliminary data.</text>
</comment>
<dbReference type="InterPro" id="IPR029063">
    <property type="entry name" value="SAM-dependent_MTases_sf"/>
</dbReference>
<dbReference type="InterPro" id="IPR006162">
    <property type="entry name" value="Ppantetheine_attach_site"/>
</dbReference>
<dbReference type="InterPro" id="IPR000873">
    <property type="entry name" value="AMP-dep_synth/lig_dom"/>
</dbReference>
<comment type="cofactor">
    <cofactor evidence="1">
        <name>pantetheine 4'-phosphate</name>
        <dbReference type="ChEBI" id="CHEBI:47942"/>
    </cofactor>
</comment>
<dbReference type="PANTHER" id="PTHR45527">
    <property type="entry name" value="NONRIBOSOMAL PEPTIDE SYNTHETASE"/>
    <property type="match status" value="1"/>
</dbReference>
<evidence type="ECO:0000256" key="2">
    <source>
        <dbReference type="ARBA" id="ARBA00022450"/>
    </source>
</evidence>
<keyword evidence="3" id="KW-0597">Phosphoprotein</keyword>
<dbReference type="GO" id="GO:0008757">
    <property type="term" value="F:S-adenosylmethionine-dependent methyltransferase activity"/>
    <property type="evidence" value="ECO:0007669"/>
    <property type="project" value="InterPro"/>
</dbReference>
<dbReference type="PROSITE" id="PS50075">
    <property type="entry name" value="CARRIER"/>
    <property type="match status" value="1"/>
</dbReference>
<dbReference type="GO" id="GO:0016705">
    <property type="term" value="F:oxidoreductase activity, acting on paired donors, with incorporation or reduction of molecular oxygen"/>
    <property type="evidence" value="ECO:0007669"/>
    <property type="project" value="InterPro"/>
</dbReference>
<dbReference type="InterPro" id="IPR045851">
    <property type="entry name" value="AMP-bd_C_sf"/>
</dbReference>
<dbReference type="Pfam" id="PF00550">
    <property type="entry name" value="PP-binding"/>
    <property type="match status" value="1"/>
</dbReference>
<dbReference type="Gene3D" id="3.20.20.30">
    <property type="entry name" value="Luciferase-like domain"/>
    <property type="match status" value="1"/>
</dbReference>
<dbReference type="InterPro" id="IPR042099">
    <property type="entry name" value="ANL_N_sf"/>
</dbReference>
<evidence type="ECO:0000313" key="6">
    <source>
        <dbReference type="Proteomes" id="UP001165042"/>
    </source>
</evidence>
<dbReference type="SUPFAM" id="SSF53335">
    <property type="entry name" value="S-adenosyl-L-methionine-dependent methyltransferases"/>
    <property type="match status" value="1"/>
</dbReference>
<keyword evidence="2" id="KW-0596">Phosphopantetheine</keyword>
<dbReference type="PROSITE" id="PS00455">
    <property type="entry name" value="AMP_BINDING"/>
    <property type="match status" value="2"/>
</dbReference>
<dbReference type="CDD" id="cd17646">
    <property type="entry name" value="A_NRPS_AB3403-like"/>
    <property type="match status" value="1"/>
</dbReference>
<evidence type="ECO:0000259" key="4">
    <source>
        <dbReference type="PROSITE" id="PS50075"/>
    </source>
</evidence>
<dbReference type="PANTHER" id="PTHR45527:SF1">
    <property type="entry name" value="FATTY ACID SYNTHASE"/>
    <property type="match status" value="1"/>
</dbReference>
<dbReference type="Gene3D" id="3.30.559.30">
    <property type="entry name" value="Nonribosomal peptide synthetase, condensation domain"/>
    <property type="match status" value="2"/>
</dbReference>
<dbReference type="InterPro" id="IPR020845">
    <property type="entry name" value="AMP-binding_CS"/>
</dbReference>
<dbReference type="Pfam" id="PF13193">
    <property type="entry name" value="AMP-binding_C"/>
    <property type="match status" value="1"/>
</dbReference>
<dbReference type="FunFam" id="3.40.50.12780:FF:000012">
    <property type="entry name" value="Non-ribosomal peptide synthetase"/>
    <property type="match status" value="1"/>
</dbReference>
<dbReference type="Proteomes" id="UP001165042">
    <property type="component" value="Unassembled WGS sequence"/>
</dbReference>
<dbReference type="GO" id="GO:0005829">
    <property type="term" value="C:cytosol"/>
    <property type="evidence" value="ECO:0007669"/>
    <property type="project" value="TreeGrafter"/>
</dbReference>
<dbReference type="Gene3D" id="3.30.300.30">
    <property type="match status" value="2"/>
</dbReference>
<dbReference type="RefSeq" id="WP_285607155.1">
    <property type="nucleotide sequence ID" value="NZ_BSSD01000001.1"/>
</dbReference>
<feature type="domain" description="Carrier" evidence="4">
    <location>
        <begin position="960"/>
        <end position="1035"/>
    </location>
</feature>
<dbReference type="InterPro" id="IPR010071">
    <property type="entry name" value="AA_adenyl_dom"/>
</dbReference>
<proteinExistence type="predicted"/>
<name>A0A9W6V891_9PSEU</name>
<dbReference type="InterPro" id="IPR024011">
    <property type="entry name" value="Biosynth_lucif-like_mOase_dom"/>
</dbReference>
<dbReference type="Gene3D" id="1.10.1200.10">
    <property type="entry name" value="ACP-like"/>
    <property type="match status" value="1"/>
</dbReference>
<dbReference type="Gene3D" id="2.30.38.10">
    <property type="entry name" value="Luciferase, Domain 3"/>
    <property type="match status" value="1"/>
</dbReference>
<dbReference type="Pfam" id="PF00501">
    <property type="entry name" value="AMP-binding"/>
    <property type="match status" value="3"/>
</dbReference>
<dbReference type="FunFam" id="3.40.50.980:FF:000001">
    <property type="entry name" value="Non-ribosomal peptide synthetase"/>
    <property type="match status" value="1"/>
</dbReference>
<dbReference type="InterPro" id="IPR025110">
    <property type="entry name" value="AMP-bd_C"/>
</dbReference>
<organism evidence="5 6">
    <name type="scientific">Actinokineospora globicatena</name>
    <dbReference type="NCBI Taxonomy" id="103729"/>
    <lineage>
        <taxon>Bacteria</taxon>
        <taxon>Bacillati</taxon>
        <taxon>Actinomycetota</taxon>
        <taxon>Actinomycetes</taxon>
        <taxon>Pseudonocardiales</taxon>
        <taxon>Pseudonocardiaceae</taxon>
        <taxon>Actinokineospora</taxon>
    </lineage>
</organism>
<evidence type="ECO:0000313" key="5">
    <source>
        <dbReference type="EMBL" id="GLW89718.1"/>
    </source>
</evidence>
<dbReference type="InterPro" id="IPR009081">
    <property type="entry name" value="PP-bd_ACP"/>
</dbReference>
<evidence type="ECO:0000256" key="3">
    <source>
        <dbReference type="ARBA" id="ARBA00022553"/>
    </source>
</evidence>
<dbReference type="GO" id="GO:0008610">
    <property type="term" value="P:lipid biosynthetic process"/>
    <property type="evidence" value="ECO:0007669"/>
    <property type="project" value="UniProtKB-ARBA"/>
</dbReference>
<dbReference type="Pfam" id="PF00668">
    <property type="entry name" value="Condensation"/>
    <property type="match status" value="2"/>
</dbReference>
<accession>A0A9W6V891</accession>
<dbReference type="InterPro" id="IPR001242">
    <property type="entry name" value="Condensation_dom"/>
</dbReference>
<evidence type="ECO:0000256" key="1">
    <source>
        <dbReference type="ARBA" id="ARBA00001957"/>
    </source>
</evidence>
<gene>
    <name evidence="5" type="ORF">Aglo03_05340</name>
</gene>
<dbReference type="Gene3D" id="3.40.50.150">
    <property type="entry name" value="Vaccinia Virus protein VP39"/>
    <property type="match status" value="1"/>
</dbReference>
<dbReference type="Pfam" id="PF00296">
    <property type="entry name" value="Bac_luciferase"/>
    <property type="match status" value="1"/>
</dbReference>